<accession>A0AB34IUI7</accession>
<dbReference type="SUPFAM" id="SSF57850">
    <property type="entry name" value="RING/U-box"/>
    <property type="match status" value="1"/>
</dbReference>
<comment type="similarity">
    <text evidence="5">Belongs to the cyclophilin-type PPIase family. PPIL2 subfamily.</text>
</comment>
<dbReference type="SMART" id="SM00504">
    <property type="entry name" value="Ubox"/>
    <property type="match status" value="1"/>
</dbReference>
<evidence type="ECO:0000256" key="7">
    <source>
        <dbReference type="ARBA" id="ARBA00022786"/>
    </source>
</evidence>
<feature type="domain" description="U-box" evidence="13">
    <location>
        <begin position="34"/>
        <end position="107"/>
    </location>
</feature>
<evidence type="ECO:0000256" key="8">
    <source>
        <dbReference type="ARBA" id="ARBA00023110"/>
    </source>
</evidence>
<evidence type="ECO:0000313" key="15">
    <source>
        <dbReference type="Proteomes" id="UP001515480"/>
    </source>
</evidence>
<dbReference type="Pfam" id="PF04641">
    <property type="entry name" value="Rtf2"/>
    <property type="match status" value="1"/>
</dbReference>
<comment type="catalytic activity">
    <reaction evidence="2">
        <text>[protein]-peptidylproline (omega=180) = [protein]-peptidylproline (omega=0)</text>
        <dbReference type="Rhea" id="RHEA:16237"/>
        <dbReference type="Rhea" id="RHEA-COMP:10747"/>
        <dbReference type="Rhea" id="RHEA-COMP:10748"/>
        <dbReference type="ChEBI" id="CHEBI:83833"/>
        <dbReference type="ChEBI" id="CHEBI:83834"/>
        <dbReference type="EC" id="5.2.1.8"/>
    </reaction>
</comment>
<dbReference type="Proteomes" id="UP001515480">
    <property type="component" value="Unassembled WGS sequence"/>
</dbReference>
<comment type="catalytic activity">
    <reaction evidence="1">
        <text>S-ubiquitinyl-[E2 ubiquitin-conjugating enzyme]-L-cysteine + [acceptor protein]-L-lysine = [E2 ubiquitin-conjugating enzyme]-L-cysteine + N(6)-ubiquitinyl-[acceptor protein]-L-lysine.</text>
        <dbReference type="EC" id="2.3.2.27"/>
    </reaction>
</comment>
<feature type="region of interest" description="Disordered" evidence="11">
    <location>
        <begin position="507"/>
        <end position="555"/>
    </location>
</feature>
<dbReference type="InterPro" id="IPR013083">
    <property type="entry name" value="Znf_RING/FYVE/PHD"/>
</dbReference>
<evidence type="ECO:0000259" key="13">
    <source>
        <dbReference type="PROSITE" id="PS51698"/>
    </source>
</evidence>
<keyword evidence="15" id="KW-1185">Reference proteome</keyword>
<dbReference type="PRINTS" id="PR00153">
    <property type="entry name" value="CSAPPISMRASE"/>
</dbReference>
<dbReference type="GO" id="GO:0061630">
    <property type="term" value="F:ubiquitin protein ligase activity"/>
    <property type="evidence" value="ECO:0007669"/>
    <property type="project" value="UniProtKB-EC"/>
</dbReference>
<dbReference type="FunFam" id="3.30.40.10:FF:000079">
    <property type="entry name" value="Peptidyl-prolyl cis-trans isomerase 2"/>
    <property type="match status" value="1"/>
</dbReference>
<dbReference type="InterPro" id="IPR044666">
    <property type="entry name" value="Cyclophilin_A-like"/>
</dbReference>
<dbReference type="Gene3D" id="3.30.40.10">
    <property type="entry name" value="Zinc/RING finger domain, C3HC4 (zinc finger)"/>
    <property type="match status" value="1"/>
</dbReference>
<dbReference type="Pfam" id="PF00160">
    <property type="entry name" value="Pro_isomerase"/>
    <property type="match status" value="1"/>
</dbReference>
<protein>
    <recommendedName>
        <fullName evidence="16">RING-type E3 ubiquitin transferase</fullName>
    </recommendedName>
</protein>
<dbReference type="FunFam" id="2.40.100.10:FF:000014">
    <property type="entry name" value="Peptidyl-prolyl cis-trans isomerase cyp65"/>
    <property type="match status" value="1"/>
</dbReference>
<evidence type="ECO:0000256" key="1">
    <source>
        <dbReference type="ARBA" id="ARBA00000900"/>
    </source>
</evidence>
<dbReference type="InterPro" id="IPR026951">
    <property type="entry name" value="PPIL2_U-box_dom"/>
</dbReference>
<dbReference type="InterPro" id="IPR029000">
    <property type="entry name" value="Cyclophilin-like_dom_sf"/>
</dbReference>
<sequence>MGKKQHSKDQLYLTASEWKHEWGGKKDARHLPYKTLPFDCCAISFRPFENPMCTADGIIFDLVNIVPYLKKFKRHPVTGEPLAASDLIRLHFHKNAEGKYACPVLYKTFNQHTHIVAVKTTGNVYSYEAVKELNIKAGSYVDLLDSTPFKRSDIITIQDPSDGSKRELEKFNHVTNKLSAKPAQDKGGVNHNDATSRVMAQLSKSIPSSSSIKPAEATTAGFAPPEQKTGAGGSGVSKPRWLQTTGQAAASFTSTNLTPQTVNQIARLSDEEAAKQRYAFLKKQKRKGYAQLQTSKGNLNLELHTDIAPMTCENFIQLCESGYYRGVVFHRLIRNFMVQGGDPTGTGTGGESIWKKPFKDEFSSKVRHEGRGVLSMANSGPETNGSQFFITFKSAPHLDGKHTIFGRVVGGFDVLARMEQLQTDAEDRPTEHLSIVNALILDNPFDGLEERMAEAQAREDDPKAFAAAEAAKEREQDGEAWYTTPVTREQPLRQGVGKYIAHEHLERGSSSAGNAAVPATASGGSASLSAATAHDDQPMPKKARLARGFGDFSSW</sequence>
<comment type="function">
    <text evidence="3">May catalyze the cis-trans isomerization of proline imidic peptide bonds in oligopeptides thereby assisting the folding of proteins. May also function as a chaperone, playing a role in intracellular transport of proteins. May also have a protein ubiquitin ligase activity acting as an E3 ubiquitin protein ligase or as a ubiquitin-ubiquitin ligase promoting elongation of ubiquitin chains on proteins.</text>
</comment>
<evidence type="ECO:0000256" key="11">
    <source>
        <dbReference type="SAM" id="MobiDB-lite"/>
    </source>
</evidence>
<keyword evidence="6" id="KW-0808">Transferase</keyword>
<dbReference type="AlphaFoldDB" id="A0AB34IUI7"/>
<dbReference type="PROSITE" id="PS50072">
    <property type="entry name" value="CSA_PPIASE_2"/>
    <property type="match status" value="1"/>
</dbReference>
<proteinExistence type="inferred from homology"/>
<dbReference type="InterPro" id="IPR002130">
    <property type="entry name" value="Cyclophilin-type_PPIase_dom"/>
</dbReference>
<feature type="compositionally biased region" description="Low complexity" evidence="11">
    <location>
        <begin position="203"/>
        <end position="214"/>
    </location>
</feature>
<evidence type="ECO:0000256" key="4">
    <source>
        <dbReference type="ARBA" id="ARBA00004123"/>
    </source>
</evidence>
<evidence type="ECO:0008006" key="16">
    <source>
        <dbReference type="Google" id="ProtNLM"/>
    </source>
</evidence>
<dbReference type="SUPFAM" id="SSF50891">
    <property type="entry name" value="Cyclophilin-like"/>
    <property type="match status" value="1"/>
</dbReference>
<dbReference type="PROSITE" id="PS00170">
    <property type="entry name" value="CSA_PPIASE_1"/>
    <property type="match status" value="1"/>
</dbReference>
<feature type="domain" description="PPIase cyclophilin-type" evidence="12">
    <location>
        <begin position="297"/>
        <end position="440"/>
    </location>
</feature>
<gene>
    <name evidence="14" type="ORF">AB1Y20_008435</name>
</gene>
<feature type="compositionally biased region" description="Low complexity" evidence="11">
    <location>
        <begin position="519"/>
        <end position="532"/>
    </location>
</feature>
<dbReference type="PANTHER" id="PTHR45625:SF1">
    <property type="entry name" value="RING-TYPE E3 UBIQUITIN-PROTEIN LIGASE PPIL2"/>
    <property type="match status" value="1"/>
</dbReference>
<dbReference type="CDD" id="cd16663">
    <property type="entry name" value="RING-Ubox_PPIL2"/>
    <property type="match status" value="1"/>
</dbReference>
<dbReference type="PANTHER" id="PTHR45625">
    <property type="entry name" value="PEPTIDYL-PROLYL CIS-TRANS ISOMERASE-RELATED"/>
    <property type="match status" value="1"/>
</dbReference>
<evidence type="ECO:0000256" key="10">
    <source>
        <dbReference type="ARBA" id="ARBA00023242"/>
    </source>
</evidence>
<keyword evidence="10" id="KW-0539">Nucleus</keyword>
<dbReference type="GO" id="GO:0071013">
    <property type="term" value="C:catalytic step 2 spliceosome"/>
    <property type="evidence" value="ECO:0007669"/>
    <property type="project" value="TreeGrafter"/>
</dbReference>
<keyword evidence="9" id="KW-0413">Isomerase</keyword>
<dbReference type="PROSITE" id="PS51698">
    <property type="entry name" value="U_BOX"/>
    <property type="match status" value="1"/>
</dbReference>
<keyword evidence="8" id="KW-0697">Rotamase</keyword>
<dbReference type="Gene3D" id="2.40.100.10">
    <property type="entry name" value="Cyclophilin-like"/>
    <property type="match status" value="1"/>
</dbReference>
<keyword evidence="7" id="KW-0833">Ubl conjugation pathway</keyword>
<evidence type="ECO:0000256" key="5">
    <source>
        <dbReference type="ARBA" id="ARBA00007930"/>
    </source>
</evidence>
<evidence type="ECO:0000313" key="14">
    <source>
        <dbReference type="EMBL" id="KAL1504655.1"/>
    </source>
</evidence>
<dbReference type="GO" id="GO:0000209">
    <property type="term" value="P:protein polyubiquitination"/>
    <property type="evidence" value="ECO:0007669"/>
    <property type="project" value="TreeGrafter"/>
</dbReference>
<dbReference type="InterPro" id="IPR020892">
    <property type="entry name" value="Cyclophilin-type_PPIase_CS"/>
</dbReference>
<dbReference type="InterPro" id="IPR003613">
    <property type="entry name" value="Ubox_domain"/>
</dbReference>
<evidence type="ECO:0000256" key="2">
    <source>
        <dbReference type="ARBA" id="ARBA00000971"/>
    </source>
</evidence>
<organism evidence="14 15">
    <name type="scientific">Prymnesium parvum</name>
    <name type="common">Toxic golden alga</name>
    <dbReference type="NCBI Taxonomy" id="97485"/>
    <lineage>
        <taxon>Eukaryota</taxon>
        <taxon>Haptista</taxon>
        <taxon>Haptophyta</taxon>
        <taxon>Prymnesiophyceae</taxon>
        <taxon>Prymnesiales</taxon>
        <taxon>Prymnesiaceae</taxon>
        <taxon>Prymnesium</taxon>
    </lineage>
</organism>
<evidence type="ECO:0000259" key="12">
    <source>
        <dbReference type="PROSITE" id="PS50072"/>
    </source>
</evidence>
<evidence type="ECO:0000256" key="6">
    <source>
        <dbReference type="ARBA" id="ARBA00022679"/>
    </source>
</evidence>
<dbReference type="GO" id="GO:0006457">
    <property type="term" value="P:protein folding"/>
    <property type="evidence" value="ECO:0007669"/>
    <property type="project" value="InterPro"/>
</dbReference>
<comment type="caution">
    <text evidence="14">The sequence shown here is derived from an EMBL/GenBank/DDBJ whole genome shotgun (WGS) entry which is preliminary data.</text>
</comment>
<feature type="region of interest" description="Disordered" evidence="11">
    <location>
        <begin position="202"/>
        <end position="239"/>
    </location>
</feature>
<comment type="subcellular location">
    <subcellularLocation>
        <location evidence="4">Nucleus</location>
    </subcellularLocation>
</comment>
<name>A0AB34IUI7_PRYPA</name>
<evidence type="ECO:0000256" key="3">
    <source>
        <dbReference type="ARBA" id="ARBA00003697"/>
    </source>
</evidence>
<dbReference type="EMBL" id="JBGBPQ010000019">
    <property type="protein sequence ID" value="KAL1504655.1"/>
    <property type="molecule type" value="Genomic_DNA"/>
</dbReference>
<reference evidence="14 15" key="1">
    <citation type="journal article" date="2024" name="Science">
        <title>Giant polyketide synthase enzymes in the biosynthesis of giant marine polyether toxins.</title>
        <authorList>
            <person name="Fallon T.R."/>
            <person name="Shende V.V."/>
            <person name="Wierzbicki I.H."/>
            <person name="Pendleton A.L."/>
            <person name="Watervoot N.F."/>
            <person name="Auber R.P."/>
            <person name="Gonzalez D.J."/>
            <person name="Wisecaver J.H."/>
            <person name="Moore B.S."/>
        </authorList>
    </citation>
    <scope>NUCLEOTIDE SEQUENCE [LARGE SCALE GENOMIC DNA]</scope>
    <source>
        <strain evidence="14 15">12B1</strain>
    </source>
</reference>
<evidence type="ECO:0000256" key="9">
    <source>
        <dbReference type="ARBA" id="ARBA00023235"/>
    </source>
</evidence>
<dbReference type="GO" id="GO:0003755">
    <property type="term" value="F:peptidyl-prolyl cis-trans isomerase activity"/>
    <property type="evidence" value="ECO:0007669"/>
    <property type="project" value="UniProtKB-KW"/>
</dbReference>